<sequence>MTKNDSAPDLQGGLPDDLGNDMSERSGYSDESRTGMTNTPVGRERQPPDAVPDRPKDTDGSGTTFDADTGTGREV</sequence>
<accession>A0A7W8JTB0</accession>
<dbReference type="AlphaFoldDB" id="A0A7W8JTB0"/>
<keyword evidence="3" id="KW-1185">Reference proteome</keyword>
<proteinExistence type="predicted"/>
<gene>
    <name evidence="2" type="ORF">HNQ08_000340</name>
</gene>
<feature type="compositionally biased region" description="Basic and acidic residues" evidence="1">
    <location>
        <begin position="42"/>
        <end position="59"/>
    </location>
</feature>
<dbReference type="EMBL" id="JACHFL010000001">
    <property type="protein sequence ID" value="MBB5361269.1"/>
    <property type="molecule type" value="Genomic_DNA"/>
</dbReference>
<comment type="caution">
    <text evidence="2">The sequence shown here is derived from an EMBL/GenBank/DDBJ whole genome shotgun (WGS) entry which is preliminary data.</text>
</comment>
<feature type="compositionally biased region" description="Basic and acidic residues" evidence="1">
    <location>
        <begin position="22"/>
        <end position="33"/>
    </location>
</feature>
<dbReference type="Proteomes" id="UP000552709">
    <property type="component" value="Unassembled WGS sequence"/>
</dbReference>
<organism evidence="2 3">
    <name type="scientific">Deinococcus humi</name>
    <dbReference type="NCBI Taxonomy" id="662880"/>
    <lineage>
        <taxon>Bacteria</taxon>
        <taxon>Thermotogati</taxon>
        <taxon>Deinococcota</taxon>
        <taxon>Deinococci</taxon>
        <taxon>Deinococcales</taxon>
        <taxon>Deinococcaceae</taxon>
        <taxon>Deinococcus</taxon>
    </lineage>
</organism>
<evidence type="ECO:0000256" key="1">
    <source>
        <dbReference type="SAM" id="MobiDB-lite"/>
    </source>
</evidence>
<feature type="region of interest" description="Disordered" evidence="1">
    <location>
        <begin position="1"/>
        <end position="75"/>
    </location>
</feature>
<reference evidence="2 3" key="1">
    <citation type="submission" date="2020-08" db="EMBL/GenBank/DDBJ databases">
        <title>Genomic Encyclopedia of Type Strains, Phase IV (KMG-IV): sequencing the most valuable type-strain genomes for metagenomic binning, comparative biology and taxonomic classification.</title>
        <authorList>
            <person name="Goeker M."/>
        </authorList>
    </citation>
    <scope>NUCLEOTIDE SEQUENCE [LARGE SCALE GENOMIC DNA]</scope>
    <source>
        <strain evidence="2 3">DSM 27939</strain>
    </source>
</reference>
<protein>
    <submittedName>
        <fullName evidence="2">Uncharacterized protein</fullName>
    </submittedName>
</protein>
<evidence type="ECO:0000313" key="2">
    <source>
        <dbReference type="EMBL" id="MBB5361269.1"/>
    </source>
</evidence>
<name>A0A7W8JTB0_9DEIO</name>
<evidence type="ECO:0000313" key="3">
    <source>
        <dbReference type="Proteomes" id="UP000552709"/>
    </source>
</evidence>
<dbReference type="RefSeq" id="WP_184127358.1">
    <property type="nucleotide sequence ID" value="NZ_JACHFL010000001.1"/>
</dbReference>